<accession>A0ACB9TK76</accession>
<keyword evidence="2" id="KW-1185">Reference proteome</keyword>
<protein>
    <submittedName>
        <fullName evidence="1">Nucleolar protein 9</fullName>
    </submittedName>
</protein>
<dbReference type="EMBL" id="CM043016">
    <property type="protein sequence ID" value="KAI4467172.1"/>
    <property type="molecule type" value="Genomic_DNA"/>
</dbReference>
<evidence type="ECO:0000313" key="2">
    <source>
        <dbReference type="Proteomes" id="UP001056778"/>
    </source>
</evidence>
<reference evidence="1" key="1">
    <citation type="submission" date="2022-04" db="EMBL/GenBank/DDBJ databases">
        <title>Chromosome-scale genome assembly of Holotrichia oblita Faldermann.</title>
        <authorList>
            <person name="Rongchong L."/>
        </authorList>
    </citation>
    <scope>NUCLEOTIDE SEQUENCE</scope>
    <source>
        <strain evidence="1">81SQS9</strain>
    </source>
</reference>
<comment type="caution">
    <text evidence="1">The sequence shown here is derived from an EMBL/GenBank/DDBJ whole genome shotgun (WGS) entry which is preliminary data.</text>
</comment>
<proteinExistence type="predicted"/>
<organism evidence="1 2">
    <name type="scientific">Holotrichia oblita</name>
    <name type="common">Chafer beetle</name>
    <dbReference type="NCBI Taxonomy" id="644536"/>
    <lineage>
        <taxon>Eukaryota</taxon>
        <taxon>Metazoa</taxon>
        <taxon>Ecdysozoa</taxon>
        <taxon>Arthropoda</taxon>
        <taxon>Hexapoda</taxon>
        <taxon>Insecta</taxon>
        <taxon>Pterygota</taxon>
        <taxon>Neoptera</taxon>
        <taxon>Endopterygota</taxon>
        <taxon>Coleoptera</taxon>
        <taxon>Polyphaga</taxon>
        <taxon>Scarabaeiformia</taxon>
        <taxon>Scarabaeidae</taxon>
        <taxon>Melolonthinae</taxon>
        <taxon>Holotrichia</taxon>
    </lineage>
</organism>
<gene>
    <name evidence="1" type="ORF">MML48_2g00012065</name>
</gene>
<evidence type="ECO:0000313" key="1">
    <source>
        <dbReference type="EMBL" id="KAI4467172.1"/>
    </source>
</evidence>
<dbReference type="Proteomes" id="UP001056778">
    <property type="component" value="Chromosome 2"/>
</dbReference>
<name>A0ACB9TK76_HOLOL</name>
<sequence>MEETEETNNHDISAKRYKRKRKKTFLKNARKYAKKGWYGRGSQLDAETYQYFVRILEVYREGFENDDDKKIFVNNVFQQTENEEVKCSCNQVGCRVVEMLLPFANDSVVERYMNAFSEELRPLCADRLASHVLEALLGECCKRSLDKDTKDDVKEKFKGYTLKISKFLLNNLEDYVWDVYGNHIIRSVFRNLAQLPNVDRKEVKNKSKEVTAELIEIPNDYAEVLQDYGERLLAWPQFKELPYSELTSAMLQILLRALSKCNTKILKKYIKKILDECFCTDSDPNNSFTRCQKLFKSTAATMLVETMMEIASPKHYTQIYAKCFKGHVCDLARTKSTSFSVQKLLTYCKEKVEFEEMFEELKGFDPIISAGNSGVILALAEGCKRFATKQGLFVQNISSGFHCESEDKQTDLLICLCKFVNYGLLQELNIQNYEKEKFNLHGTLIVQHILEFNKPIKFVNAILGMDTADLKGLFSNTMGSHLVDSYMTSKFIGEKSREKLIRKLQGTYQDLASTKYGSRSFEAIWNACNMKFKINIMDELVYKDAAWSNTEHGKIIASKINLVLYKRNKEEWKSSLNNVNKLKELTDLLQ</sequence>